<dbReference type="EMBL" id="HBUF01176204">
    <property type="protein sequence ID" value="CAG6654045.1"/>
    <property type="molecule type" value="Transcribed_RNA"/>
</dbReference>
<dbReference type="SUPFAM" id="SSF52540">
    <property type="entry name" value="P-loop containing nucleoside triphosphate hydrolases"/>
    <property type="match status" value="1"/>
</dbReference>
<dbReference type="InterPro" id="IPR008144">
    <property type="entry name" value="Guanylate_kin-like_dom"/>
</dbReference>
<dbReference type="AlphaFoldDB" id="A0A8D8RQ91"/>
<evidence type="ECO:0000256" key="3">
    <source>
        <dbReference type="SAM" id="MobiDB-lite"/>
    </source>
</evidence>
<dbReference type="GO" id="GO:0005886">
    <property type="term" value="C:plasma membrane"/>
    <property type="evidence" value="ECO:0007669"/>
    <property type="project" value="TreeGrafter"/>
</dbReference>
<feature type="region of interest" description="Disordered" evidence="3">
    <location>
        <begin position="814"/>
        <end position="1150"/>
    </location>
</feature>
<sequence>MKINQGGERIVWTFHDVTLNRVPGYGFGIAVSGGRDNPHFTNGDPAIAISDVLKAGPAEGKLLVNDRIMSANGLSLENVEYGTAVQVLRDSGSTVTLKVRRRIVLPASPEPQTLRVQLSKSRKKDDFGIILGNKIFVKEVTHRLDNNATNSSNQLAEGDVLLKINNHPTEGMSVKEARKLIDSSKEKLSLTIRREVPRPTAYQESTTLPGKENNYMDPLSNAANYSSQNLYVQPPTRVGGPGPNNLLEDKSNLLPRAGRSRNPLLDVSLSQLDRPVTPVNNSMDSLGPNHKRSHTLSHDSLHASSPNHHNHSRSRSDPPDPPRPPPPRNDDYYSSTRQLYDEDPLSRSKAPIPDPRFITFQKEGSVGIRLTGGNKVGIFVTAVQPGSPASLQGLQPGDKILKVNDMDMKGITREEAVLFLLSLQDQIHLIVQNRREEYEHVVASQRGDSFHIKTHFNYDQPDKGEMSFRKGDVFHVIDTLHNGVVGSWQVFRIGRNNQEVQKGIVPNKARAEELATAQFNATKKEMSASESRGSFFKRRRHSHRRSKSLSKDHWDDVVFGDSISKFPAYERVSLRHPGFVRPVVLFGPVADIARDKLLKDFPDKFSAPQLENMMEDSTSDSKKCSGIIRLSAIRDMMDRGRHGLLDITPNAVDRLNYAQFYPIVIFLRAETKQTVKELRAGVPKTAHKSSKKLLEQCQKLEKVWSHVFTGTITLTGVGAGGGPDAWYRKTRELIEKQQSSPVWISETKPDESLGDDFLFPMTSLRLSYASSPESDLEQSLPLECGGTSHSSHQQRLVKCSSDPSIATQEEVVPAYTAPPPYTPSVFKQANYDPSGKPLRTVDAPVSSPSQIPTRPGFSPPHTPHTGGGGAPPPDLPPRIDRTNKPPRTNPPRSATERLFGARGEGESNGGGSKDQGGGEAPNYINATPHRTGNTSLERHNTTRTTSSYDSVSSYEGYQRVGGGSALLGPNAHDDLKSINGDSARPGGKSHDPYRFTRSTKQPINGNSTPLPNQQDKMMKPADYPKYRPPGGGGIVEYATSKPLPPPKQPAPPPHQYKPVPPPKPKNYRPPHSYYQQATIKDTALYQSSKEYQSKDSHYSRKDSHYPEKDSHYPSKDTGLYSSKEQSLYSPNKDTLYQGGGKDYQSSKDASLYQTGKDSLYQSSKGPGSLYKSDPYSVNEADSVYGVHHGLTNGNGVPPSPSKYSTESDLNGGFDSGHGSSLDRTYDRRPPNGYYYNVAGRSNAMDLTHRADQRGSAFELYKKPSDPRNLNNYQLEHPVR</sequence>
<feature type="compositionally biased region" description="Polar residues" evidence="3">
    <location>
        <begin position="924"/>
        <end position="935"/>
    </location>
</feature>
<proteinExistence type="predicted"/>
<feature type="compositionally biased region" description="Polar residues" evidence="3">
    <location>
        <begin position="1119"/>
        <end position="1134"/>
    </location>
</feature>
<evidence type="ECO:0000256" key="1">
    <source>
        <dbReference type="ARBA" id="ARBA00022443"/>
    </source>
</evidence>
<dbReference type="PANTHER" id="PTHR13865:SF28">
    <property type="entry name" value="POLYCHAETOID, ISOFORM O"/>
    <property type="match status" value="1"/>
</dbReference>
<dbReference type="CDD" id="cd06728">
    <property type="entry name" value="PDZ2_ZO1-like_ds"/>
    <property type="match status" value="1"/>
</dbReference>
<evidence type="ECO:0000259" key="6">
    <source>
        <dbReference type="PROSITE" id="PS50106"/>
    </source>
</evidence>
<protein>
    <submittedName>
        <fullName evidence="7">Tight junction protein ZO-1</fullName>
    </submittedName>
</protein>
<feature type="domain" description="Guanylate kinase-like" evidence="5">
    <location>
        <begin position="629"/>
        <end position="735"/>
    </location>
</feature>
<dbReference type="PROSITE" id="PS50002">
    <property type="entry name" value="SH3"/>
    <property type="match status" value="1"/>
</dbReference>
<dbReference type="SMART" id="SM00072">
    <property type="entry name" value="GuKc"/>
    <property type="match status" value="1"/>
</dbReference>
<dbReference type="InterPro" id="IPR036034">
    <property type="entry name" value="PDZ_sf"/>
</dbReference>
<dbReference type="Gene3D" id="2.30.30.40">
    <property type="entry name" value="SH3 Domains"/>
    <property type="match status" value="1"/>
</dbReference>
<feature type="domain" description="PDZ" evidence="6">
    <location>
        <begin position="16"/>
        <end position="103"/>
    </location>
</feature>
<feature type="domain" description="PDZ" evidence="6">
    <location>
        <begin position="115"/>
        <end position="196"/>
    </location>
</feature>
<dbReference type="CDD" id="cd11859">
    <property type="entry name" value="SH3_ZO"/>
    <property type="match status" value="1"/>
</dbReference>
<feature type="domain" description="PDZ" evidence="6">
    <location>
        <begin position="362"/>
        <end position="435"/>
    </location>
</feature>
<evidence type="ECO:0000259" key="5">
    <source>
        <dbReference type="PROSITE" id="PS50052"/>
    </source>
</evidence>
<dbReference type="Gene3D" id="2.30.42.10">
    <property type="match status" value="3"/>
</dbReference>
<feature type="region of interest" description="Disordered" evidence="3">
    <location>
        <begin position="1185"/>
        <end position="1229"/>
    </location>
</feature>
<organism evidence="7">
    <name type="scientific">Cacopsylla melanoneura</name>
    <dbReference type="NCBI Taxonomy" id="428564"/>
    <lineage>
        <taxon>Eukaryota</taxon>
        <taxon>Metazoa</taxon>
        <taxon>Ecdysozoa</taxon>
        <taxon>Arthropoda</taxon>
        <taxon>Hexapoda</taxon>
        <taxon>Insecta</taxon>
        <taxon>Pterygota</taxon>
        <taxon>Neoptera</taxon>
        <taxon>Paraneoptera</taxon>
        <taxon>Hemiptera</taxon>
        <taxon>Sternorrhyncha</taxon>
        <taxon>Psylloidea</taxon>
        <taxon>Psyllidae</taxon>
        <taxon>Psyllinae</taxon>
        <taxon>Cacopsylla</taxon>
    </lineage>
</organism>
<dbReference type="FunFam" id="2.30.42.10:FF:000138">
    <property type="entry name" value="Uncharacterized protein, isoform C"/>
    <property type="match status" value="1"/>
</dbReference>
<feature type="compositionally biased region" description="Pro residues" evidence="3">
    <location>
        <begin position="1042"/>
        <end position="1064"/>
    </location>
</feature>
<name>A0A8D8RQ91_9HEMI</name>
<keyword evidence="1 2" id="KW-0728">SH3 domain</keyword>
<dbReference type="InterPro" id="IPR001478">
    <property type="entry name" value="PDZ"/>
</dbReference>
<dbReference type="InterPro" id="IPR027417">
    <property type="entry name" value="P-loop_NTPase"/>
</dbReference>
<feature type="compositionally biased region" description="Basic and acidic residues" evidence="3">
    <location>
        <begin position="1091"/>
        <end position="1114"/>
    </location>
</feature>
<dbReference type="Pfam" id="PF07653">
    <property type="entry name" value="SH3_2"/>
    <property type="match status" value="1"/>
</dbReference>
<dbReference type="Pfam" id="PF00625">
    <property type="entry name" value="Guanylate_kin"/>
    <property type="match status" value="1"/>
</dbReference>
<feature type="domain" description="SH3" evidence="4">
    <location>
        <begin position="447"/>
        <end position="515"/>
    </location>
</feature>
<feature type="compositionally biased region" description="Polar residues" evidence="3">
    <location>
        <begin position="942"/>
        <end position="955"/>
    </location>
</feature>
<dbReference type="SMART" id="SM00326">
    <property type="entry name" value="SH3"/>
    <property type="match status" value="1"/>
</dbReference>
<feature type="compositionally biased region" description="Polar residues" evidence="3">
    <location>
        <begin position="221"/>
        <end position="231"/>
    </location>
</feature>
<dbReference type="GO" id="GO:0005923">
    <property type="term" value="C:bicellular tight junction"/>
    <property type="evidence" value="ECO:0007669"/>
    <property type="project" value="TreeGrafter"/>
</dbReference>
<accession>A0A8D8RQ91</accession>
<reference evidence="7" key="1">
    <citation type="submission" date="2021-05" db="EMBL/GenBank/DDBJ databases">
        <authorList>
            <person name="Alioto T."/>
            <person name="Alioto T."/>
            <person name="Gomez Garrido J."/>
        </authorList>
    </citation>
    <scope>NUCLEOTIDE SEQUENCE</scope>
</reference>
<dbReference type="SUPFAM" id="SSF50156">
    <property type="entry name" value="PDZ domain-like"/>
    <property type="match status" value="3"/>
</dbReference>
<evidence type="ECO:0000313" key="7">
    <source>
        <dbReference type="EMBL" id="CAG6654045.1"/>
    </source>
</evidence>
<dbReference type="GO" id="GO:0150105">
    <property type="term" value="P:protein localization to cell-cell junction"/>
    <property type="evidence" value="ECO:0007669"/>
    <property type="project" value="TreeGrafter"/>
</dbReference>
<dbReference type="GO" id="GO:0050839">
    <property type="term" value="F:cell adhesion molecule binding"/>
    <property type="evidence" value="ECO:0007669"/>
    <property type="project" value="TreeGrafter"/>
</dbReference>
<dbReference type="SUPFAM" id="SSF50044">
    <property type="entry name" value="SH3-domain"/>
    <property type="match status" value="1"/>
</dbReference>
<dbReference type="CDD" id="cd06727">
    <property type="entry name" value="PDZ1_ZO1-like"/>
    <property type="match status" value="1"/>
</dbReference>
<dbReference type="InterPro" id="IPR036028">
    <property type="entry name" value="SH3-like_dom_sf"/>
</dbReference>
<feature type="region of interest" description="Disordered" evidence="3">
    <location>
        <begin position="1260"/>
        <end position="1279"/>
    </location>
</feature>
<dbReference type="FunFam" id="2.30.42.10:FF:000029">
    <property type="entry name" value="tight junction protein ZO-1 isoform X1"/>
    <property type="match status" value="1"/>
</dbReference>
<dbReference type="InterPro" id="IPR001452">
    <property type="entry name" value="SH3_domain"/>
</dbReference>
<feature type="compositionally biased region" description="Gly residues" evidence="3">
    <location>
        <begin position="906"/>
        <end position="919"/>
    </location>
</feature>
<evidence type="ECO:0000256" key="2">
    <source>
        <dbReference type="PROSITE-ProRule" id="PRU00192"/>
    </source>
</evidence>
<dbReference type="InterPro" id="IPR008145">
    <property type="entry name" value="GK/Ca_channel_bsu"/>
</dbReference>
<feature type="region of interest" description="Disordered" evidence="3">
    <location>
        <begin position="776"/>
        <end position="795"/>
    </location>
</feature>
<dbReference type="GO" id="GO:0098609">
    <property type="term" value="P:cell-cell adhesion"/>
    <property type="evidence" value="ECO:0007669"/>
    <property type="project" value="TreeGrafter"/>
</dbReference>
<feature type="region of interest" description="Disordered" evidence="3">
    <location>
        <begin position="196"/>
        <end position="335"/>
    </location>
</feature>
<dbReference type="CDD" id="cd06729">
    <property type="entry name" value="PDZ3_ZO1-like_domain"/>
    <property type="match status" value="1"/>
</dbReference>
<dbReference type="Gene3D" id="3.40.50.300">
    <property type="entry name" value="P-loop containing nucleotide triphosphate hydrolases"/>
    <property type="match status" value="1"/>
</dbReference>
<feature type="compositionally biased region" description="Polar residues" evidence="3">
    <location>
        <begin position="996"/>
        <end position="1015"/>
    </location>
</feature>
<dbReference type="Pfam" id="PF00595">
    <property type="entry name" value="PDZ"/>
    <property type="match status" value="3"/>
</dbReference>
<feature type="compositionally biased region" description="Basic and acidic residues" evidence="3">
    <location>
        <begin position="1016"/>
        <end position="1025"/>
    </location>
</feature>
<dbReference type="GO" id="GO:0045216">
    <property type="term" value="P:cell-cell junction organization"/>
    <property type="evidence" value="ECO:0007669"/>
    <property type="project" value="TreeGrafter"/>
</dbReference>
<dbReference type="SMART" id="SM00228">
    <property type="entry name" value="PDZ"/>
    <property type="match status" value="3"/>
</dbReference>
<dbReference type="PROSITE" id="PS50106">
    <property type="entry name" value="PDZ"/>
    <property type="match status" value="3"/>
</dbReference>
<evidence type="ECO:0000259" key="4">
    <source>
        <dbReference type="PROSITE" id="PS50002"/>
    </source>
</evidence>
<feature type="compositionally biased region" description="Polar residues" evidence="3">
    <location>
        <begin position="1073"/>
        <end position="1090"/>
    </location>
</feature>
<dbReference type="PANTHER" id="PTHR13865">
    <property type="entry name" value="TIGHT JUNCTION PROTEIN"/>
    <property type="match status" value="1"/>
</dbReference>
<dbReference type="PROSITE" id="PS50052">
    <property type="entry name" value="GUANYLATE_KINASE_2"/>
    <property type="match status" value="1"/>
</dbReference>